<keyword evidence="2" id="KW-0233">DNA recombination</keyword>
<dbReference type="HAMAP" id="MF_00984">
    <property type="entry name" value="SSB"/>
    <property type="match status" value="1"/>
</dbReference>
<dbReference type="NCBIfam" id="TIGR00621">
    <property type="entry name" value="ssb"/>
    <property type="match status" value="1"/>
</dbReference>
<dbReference type="PANTHER" id="PTHR10302">
    <property type="entry name" value="SINGLE-STRANDED DNA-BINDING PROTEIN"/>
    <property type="match status" value="1"/>
</dbReference>
<organism evidence="5 6">
    <name type="scientific">Dentiradicibacter hellwigii</name>
    <dbReference type="NCBI Taxonomy" id="3149053"/>
    <lineage>
        <taxon>Bacteria</taxon>
        <taxon>Pseudomonadati</taxon>
        <taxon>Pseudomonadota</taxon>
        <taxon>Betaproteobacteria</taxon>
        <taxon>Rhodocyclales</taxon>
        <taxon>Rhodocyclaceae</taxon>
        <taxon>Dentiradicibacter</taxon>
    </lineage>
</organism>
<evidence type="ECO:0000313" key="6">
    <source>
        <dbReference type="Proteomes" id="UP001574673"/>
    </source>
</evidence>
<dbReference type="PANTHER" id="PTHR10302:SF27">
    <property type="entry name" value="SINGLE-STRANDED DNA-BINDING PROTEIN"/>
    <property type="match status" value="1"/>
</dbReference>
<protein>
    <recommendedName>
        <fullName evidence="2 3">Single-stranded DNA-binding protein</fullName>
        <shortName evidence="2">SSB</shortName>
    </recommendedName>
</protein>
<keyword evidence="2" id="KW-0234">DNA repair</keyword>
<reference evidence="6" key="1">
    <citation type="submission" date="2024-06" db="EMBL/GenBank/DDBJ databases">
        <title>Radixoralia hellwigii gen. nov., sp nov., isolated from a root canal in the human oral cavity.</title>
        <authorList>
            <person name="Bartsch S."/>
            <person name="Wittmer A."/>
            <person name="Schulz A.-K."/>
            <person name="Neumann-Schaal M."/>
            <person name="Wolf J."/>
            <person name="Gronow S."/>
            <person name="Tennert C."/>
            <person name="Haecker G."/>
            <person name="Cieplik F."/>
            <person name="Al-Ahmad A."/>
        </authorList>
    </citation>
    <scope>NUCLEOTIDE SEQUENCE [LARGE SCALE GENOMIC DNA]</scope>
    <source>
        <strain evidence="6">Wk13</strain>
    </source>
</reference>
<feature type="short sequence motif" description="Important for interaction with partner proteins" evidence="2">
    <location>
        <begin position="151"/>
        <end position="156"/>
    </location>
</feature>
<evidence type="ECO:0000256" key="2">
    <source>
        <dbReference type="HAMAP-Rule" id="MF_00984"/>
    </source>
</evidence>
<feature type="compositionally biased region" description="Low complexity" evidence="4">
    <location>
        <begin position="109"/>
        <end position="122"/>
    </location>
</feature>
<dbReference type="SUPFAM" id="SSF50249">
    <property type="entry name" value="Nucleic acid-binding proteins"/>
    <property type="match status" value="1"/>
</dbReference>
<keyword evidence="6" id="KW-1185">Reference proteome</keyword>
<gene>
    <name evidence="5" type="primary">ssb</name>
    <name evidence="5" type="ORF">ABCS64_09875</name>
</gene>
<dbReference type="Pfam" id="PF00436">
    <property type="entry name" value="SSB"/>
    <property type="match status" value="1"/>
</dbReference>
<comment type="caution">
    <text evidence="5">The sequence shown here is derived from an EMBL/GenBank/DDBJ whole genome shotgun (WGS) entry which is preliminary data.</text>
</comment>
<dbReference type="Gene3D" id="2.40.50.140">
    <property type="entry name" value="Nucleic acid-binding proteins"/>
    <property type="match status" value="1"/>
</dbReference>
<dbReference type="InterPro" id="IPR000424">
    <property type="entry name" value="Primosome_PriB/ssb"/>
</dbReference>
<evidence type="ECO:0000256" key="1">
    <source>
        <dbReference type="ARBA" id="ARBA00023125"/>
    </source>
</evidence>
<sequence>MASVNKVILVGNLGADPEVRYMTNGDAVANIRMATTESWKDKASGERREMTEWHRVVFYRRLAEIVGQYLKKGSPVYIEGRIRTRKWQDKEGQERYTTEIEATEMQMLGSRQGQGDPSSSSSYGGGEAAPRASYGGAKPTPAKKAAFEDMDDDIPF</sequence>
<keyword evidence="1 2" id="KW-0238">DNA-binding</keyword>
<keyword evidence="2" id="KW-0235">DNA replication</keyword>
<comment type="subunit">
    <text evidence="2">Homotetramer.</text>
</comment>
<dbReference type="EMBL" id="JBEUWX010000002">
    <property type="protein sequence ID" value="MFA9950618.1"/>
    <property type="molecule type" value="Genomic_DNA"/>
</dbReference>
<evidence type="ECO:0000313" key="5">
    <source>
        <dbReference type="EMBL" id="MFA9950618.1"/>
    </source>
</evidence>
<evidence type="ECO:0000256" key="3">
    <source>
        <dbReference type="PIRNR" id="PIRNR002070"/>
    </source>
</evidence>
<dbReference type="PIRSF" id="PIRSF002070">
    <property type="entry name" value="SSB"/>
    <property type="match status" value="1"/>
</dbReference>
<comment type="caution">
    <text evidence="2">Lacks conserved residue(s) required for the propagation of feature annotation.</text>
</comment>
<dbReference type="CDD" id="cd04496">
    <property type="entry name" value="SSB_OBF"/>
    <property type="match status" value="1"/>
</dbReference>
<comment type="function">
    <text evidence="2">Plays an important role in DNA replication, recombination and repair. Binds to ssDNA and to an array of partner proteins to recruit them to their sites of action during DNA metabolism.</text>
</comment>
<feature type="region of interest" description="Disordered" evidence="4">
    <location>
        <begin position="107"/>
        <end position="156"/>
    </location>
</feature>
<keyword evidence="2" id="KW-0227">DNA damage</keyword>
<dbReference type="InterPro" id="IPR011344">
    <property type="entry name" value="ssDNA-bd"/>
</dbReference>
<dbReference type="RefSeq" id="WP_418891661.1">
    <property type="nucleotide sequence ID" value="NZ_JBEUWX010000002.1"/>
</dbReference>
<proteinExistence type="inferred from homology"/>
<evidence type="ECO:0000256" key="4">
    <source>
        <dbReference type="SAM" id="MobiDB-lite"/>
    </source>
</evidence>
<dbReference type="PROSITE" id="PS50935">
    <property type="entry name" value="SSB"/>
    <property type="match status" value="1"/>
</dbReference>
<name>A0ABV4UG69_9RHOO</name>
<dbReference type="GO" id="GO:0003677">
    <property type="term" value="F:DNA binding"/>
    <property type="evidence" value="ECO:0007669"/>
    <property type="project" value="UniProtKB-KW"/>
</dbReference>
<dbReference type="InterPro" id="IPR012340">
    <property type="entry name" value="NA-bd_OB-fold"/>
</dbReference>
<accession>A0ABV4UG69</accession>
<dbReference type="Proteomes" id="UP001574673">
    <property type="component" value="Unassembled WGS sequence"/>
</dbReference>